<keyword evidence="2" id="KW-1133">Transmembrane helix</keyword>
<dbReference type="AlphaFoldDB" id="A0A1B7YS18"/>
<keyword evidence="2" id="KW-0812">Transmembrane</keyword>
<comment type="caution">
    <text evidence="3">The sequence shown here is derived from an EMBL/GenBank/DDBJ whole genome shotgun (WGS) entry which is preliminary data.</text>
</comment>
<reference evidence="4" key="1">
    <citation type="journal article" date="2017" name="BMC Genomics">
        <title>Gapless genome assembly of Colletotrichum higginsianum reveals chromosome structure and association of transposable elements with secondary metabolite gene clusters.</title>
        <authorList>
            <person name="Dallery J.-F."/>
            <person name="Lapalu N."/>
            <person name="Zampounis A."/>
            <person name="Pigne S."/>
            <person name="Luyten I."/>
            <person name="Amselem J."/>
            <person name="Wittenberg A.H.J."/>
            <person name="Zhou S."/>
            <person name="de Queiroz M.V."/>
            <person name="Robin G.P."/>
            <person name="Auger A."/>
            <person name="Hainaut M."/>
            <person name="Henrissat B."/>
            <person name="Kim K.-T."/>
            <person name="Lee Y.-H."/>
            <person name="Lespinet O."/>
            <person name="Schwartz D.C."/>
            <person name="Thon M.R."/>
            <person name="O'Connell R.J."/>
        </authorList>
    </citation>
    <scope>NUCLEOTIDE SEQUENCE [LARGE SCALE GENOMIC DNA]</scope>
    <source>
        <strain evidence="4">IMI 349063</strain>
    </source>
</reference>
<evidence type="ECO:0000256" key="2">
    <source>
        <dbReference type="SAM" id="Phobius"/>
    </source>
</evidence>
<dbReference type="RefSeq" id="XP_018163205.1">
    <property type="nucleotide sequence ID" value="XM_018298389.1"/>
</dbReference>
<keyword evidence="4" id="KW-1185">Reference proteome</keyword>
<name>A0A1B7YS18_COLHI</name>
<feature type="transmembrane region" description="Helical" evidence="2">
    <location>
        <begin position="173"/>
        <end position="197"/>
    </location>
</feature>
<sequence>MKELALIRYNSAWSVANPVSVYVHFSLAFLLMILFILGVSITPELTPHRSYCWEPSGLSRSHANLILDVVLTSVVGVLSDFWASLSIFVAHTEPLAQMASPKGGPAKHTLLLNYTSSFLPVKIYDAFRNKHWKLVRVVIWELIQRSFPTLVGNSIVVYSRYPGESGGSCVICFSMPLFIVIIVGLAACAGSIVYELLLASVFRRTPRDYLSIADIVSWSSTSSLLHPAATENAQRESPLADPLHVEVEGEKSKRWYMQHRLELQLSRFRLGYAKVPDREYYAFGITDEEPERLPAVRPTHLARRLEVVESELGEEEGIAKWLEIVVGNGSISYDKLVSASEDTMVTHDDGNIFNHPHQNEEEQPEEGN</sequence>
<dbReference type="EMBL" id="LTAN01000002">
    <property type="protein sequence ID" value="OBR14688.1"/>
    <property type="molecule type" value="Genomic_DNA"/>
</dbReference>
<dbReference type="Pfam" id="PF11915">
    <property type="entry name" value="DUF3433"/>
    <property type="match status" value="1"/>
</dbReference>
<proteinExistence type="predicted"/>
<dbReference type="GeneID" id="28862496"/>
<dbReference type="KEGG" id="chig:CH63R_03414"/>
<evidence type="ECO:0000256" key="1">
    <source>
        <dbReference type="SAM" id="MobiDB-lite"/>
    </source>
</evidence>
<dbReference type="OrthoDB" id="3057599at2759"/>
<gene>
    <name evidence="3" type="ORF">CH63R_03414</name>
</gene>
<dbReference type="VEuPathDB" id="FungiDB:CH63R_03414"/>
<protein>
    <submittedName>
        <fullName evidence="3">Phosphoribosylaminoimidazole-succinocarboxamide synthase</fullName>
    </submittedName>
</protein>
<evidence type="ECO:0000313" key="3">
    <source>
        <dbReference type="EMBL" id="OBR14688.1"/>
    </source>
</evidence>
<dbReference type="InterPro" id="IPR021840">
    <property type="entry name" value="DUF3433"/>
</dbReference>
<accession>A0A1B7YS18</accession>
<feature type="region of interest" description="Disordered" evidence="1">
    <location>
        <begin position="346"/>
        <end position="368"/>
    </location>
</feature>
<dbReference type="Proteomes" id="UP000092177">
    <property type="component" value="Chromosome 2"/>
</dbReference>
<keyword evidence="2" id="KW-0472">Membrane</keyword>
<organism evidence="3 4">
    <name type="scientific">Colletotrichum higginsianum (strain IMI 349063)</name>
    <name type="common">Crucifer anthracnose fungus</name>
    <dbReference type="NCBI Taxonomy" id="759273"/>
    <lineage>
        <taxon>Eukaryota</taxon>
        <taxon>Fungi</taxon>
        <taxon>Dikarya</taxon>
        <taxon>Ascomycota</taxon>
        <taxon>Pezizomycotina</taxon>
        <taxon>Sordariomycetes</taxon>
        <taxon>Hypocreomycetidae</taxon>
        <taxon>Glomerellales</taxon>
        <taxon>Glomerellaceae</taxon>
        <taxon>Colletotrichum</taxon>
        <taxon>Colletotrichum destructivum species complex</taxon>
    </lineage>
</organism>
<feature type="transmembrane region" description="Helical" evidence="2">
    <location>
        <begin position="65"/>
        <end position="90"/>
    </location>
</feature>
<evidence type="ECO:0000313" key="4">
    <source>
        <dbReference type="Proteomes" id="UP000092177"/>
    </source>
</evidence>
<feature type="transmembrane region" description="Helical" evidence="2">
    <location>
        <begin position="21"/>
        <end position="41"/>
    </location>
</feature>